<proteinExistence type="predicted"/>
<feature type="compositionally biased region" description="Low complexity" evidence="1">
    <location>
        <begin position="558"/>
        <end position="576"/>
    </location>
</feature>
<feature type="region of interest" description="Disordered" evidence="1">
    <location>
        <begin position="160"/>
        <end position="236"/>
    </location>
</feature>
<feature type="region of interest" description="Disordered" evidence="1">
    <location>
        <begin position="511"/>
        <end position="603"/>
    </location>
</feature>
<dbReference type="RefSeq" id="XP_060302853.1">
    <property type="nucleotide sequence ID" value="XM_060435192.1"/>
</dbReference>
<organism evidence="2 3">
    <name type="scientific">Lasiosphaeria miniovina</name>
    <dbReference type="NCBI Taxonomy" id="1954250"/>
    <lineage>
        <taxon>Eukaryota</taxon>
        <taxon>Fungi</taxon>
        <taxon>Dikarya</taxon>
        <taxon>Ascomycota</taxon>
        <taxon>Pezizomycotina</taxon>
        <taxon>Sordariomycetes</taxon>
        <taxon>Sordariomycetidae</taxon>
        <taxon>Sordariales</taxon>
        <taxon>Lasiosphaeriaceae</taxon>
        <taxon>Lasiosphaeria</taxon>
    </lineage>
</organism>
<evidence type="ECO:0000313" key="2">
    <source>
        <dbReference type="EMBL" id="KAK0733976.1"/>
    </source>
</evidence>
<feature type="region of interest" description="Disordered" evidence="1">
    <location>
        <begin position="1"/>
        <end position="83"/>
    </location>
</feature>
<protein>
    <submittedName>
        <fullName evidence="2">Uncharacterized protein</fullName>
    </submittedName>
</protein>
<sequence>MDPPKTPAPLRITSYADAVRGFKPTPTKRKAEEKKTSTKPVEAPKPKPATGPVPDTVAEVTSGSLQQPSPPRPKKAKKRAKKAQLSYAEALKGKGVPNSPKATMETRLAVEAVERLSVDNLAVEKLTVGADKVRNGRGSITKTASPTVALPQAALLASAAGAAEKQPRKVTEGEHESFSTGQEKFDVASSKATAQAPHGEADKGNLLSLLKDSTPASPKDYHSRRYSSNDRPPPSLDFIDSIIEEALRMEEDRIRKMEERAARTSEVIAAHDQGEIQLWDTQYEWDLLIVCGGLSWRVHHDIVSRESMWLAEAIPPKDSHGGYVIYNCPYTSWALEIATALQFMYTKRWERVVLDPYYPHDGEVLRVNVFHYICGVSVGCPSMINHAVAAIDGATMVLAQFLPGHVDFDLSRLYQPLEVALITMYDQGDGALMQPLRSAMARLVDVSLMWLVRNHGFYFTFTTRWFPSLYDKLKADNIRFGALGLLDVLAHPGETAEERALRLDLQEQGRAASGGPAWEDPRDLFEVAPRGCPPQGKENTAPAPAPLTHRRNSSSPRATAGSVSPASPASSATVTGIAIPRGSSGSNNAAPDIPLTHLSPRFL</sequence>
<comment type="caution">
    <text evidence="2">The sequence shown here is derived from an EMBL/GenBank/DDBJ whole genome shotgun (WGS) entry which is preliminary data.</text>
</comment>
<accession>A0AA40BGV4</accession>
<feature type="compositionally biased region" description="Basic and acidic residues" evidence="1">
    <location>
        <begin position="165"/>
        <end position="177"/>
    </location>
</feature>
<evidence type="ECO:0000256" key="1">
    <source>
        <dbReference type="SAM" id="MobiDB-lite"/>
    </source>
</evidence>
<keyword evidence="3" id="KW-1185">Reference proteome</keyword>
<gene>
    <name evidence="2" type="ORF">B0T26DRAFT_46780</name>
</gene>
<feature type="compositionally biased region" description="Basic residues" evidence="1">
    <location>
        <begin position="72"/>
        <end position="82"/>
    </location>
</feature>
<dbReference type="AlphaFoldDB" id="A0AA40BGV4"/>
<dbReference type="GeneID" id="85318462"/>
<name>A0AA40BGV4_9PEZI</name>
<reference evidence="2" key="1">
    <citation type="submission" date="2023-06" db="EMBL/GenBank/DDBJ databases">
        <title>Genome-scale phylogeny and comparative genomics of the fungal order Sordariales.</title>
        <authorList>
            <consortium name="Lawrence Berkeley National Laboratory"/>
            <person name="Hensen N."/>
            <person name="Bonometti L."/>
            <person name="Westerberg I."/>
            <person name="Brannstrom I.O."/>
            <person name="Guillou S."/>
            <person name="Cros-Aarteil S."/>
            <person name="Calhoun S."/>
            <person name="Haridas S."/>
            <person name="Kuo A."/>
            <person name="Mondo S."/>
            <person name="Pangilinan J."/>
            <person name="Riley R."/>
            <person name="LaButti K."/>
            <person name="Andreopoulos B."/>
            <person name="Lipzen A."/>
            <person name="Chen C."/>
            <person name="Yanf M."/>
            <person name="Daum C."/>
            <person name="Ng V."/>
            <person name="Clum A."/>
            <person name="Steindorff A."/>
            <person name="Ohm R."/>
            <person name="Martin F."/>
            <person name="Silar P."/>
            <person name="Natvig D."/>
            <person name="Lalanne C."/>
            <person name="Gautier V."/>
            <person name="Ament-velasquez S.L."/>
            <person name="Kruys A."/>
            <person name="Hutchinson M.I."/>
            <person name="Powell A.J."/>
            <person name="Barry K."/>
            <person name="Miller A.N."/>
            <person name="Grigoriev I.V."/>
            <person name="Debuchy R."/>
            <person name="Gladieux P."/>
            <person name="Thoren M.H."/>
            <person name="Johannesson H."/>
        </authorList>
    </citation>
    <scope>NUCLEOTIDE SEQUENCE</scope>
    <source>
        <strain evidence="2">SMH2392-1A</strain>
    </source>
</reference>
<dbReference type="EMBL" id="JAUIRO010000001">
    <property type="protein sequence ID" value="KAK0733976.1"/>
    <property type="molecule type" value="Genomic_DNA"/>
</dbReference>
<dbReference type="Proteomes" id="UP001172101">
    <property type="component" value="Unassembled WGS sequence"/>
</dbReference>
<evidence type="ECO:0000313" key="3">
    <source>
        <dbReference type="Proteomes" id="UP001172101"/>
    </source>
</evidence>